<evidence type="ECO:0000313" key="1">
    <source>
        <dbReference type="EMBL" id="PPQ34817.1"/>
    </source>
</evidence>
<keyword evidence="2" id="KW-1185">Reference proteome</keyword>
<dbReference type="Proteomes" id="UP000239724">
    <property type="component" value="Unassembled WGS sequence"/>
</dbReference>
<dbReference type="RefSeq" id="WP_104518620.1">
    <property type="nucleotide sequence ID" value="NZ_NHRY01000087.1"/>
</dbReference>
<dbReference type="InterPro" id="IPR005358">
    <property type="entry name" value="Puta_zinc/iron-chelating_dom"/>
</dbReference>
<sequence length="121" mass="14310">MTTHDRLDCLKCPALCCRMAGYVRVSREDIRRLAKHLDMTVPAFEARHIVEVTRKGEKRIKEGYKTCQFLDEQHRCSVYEARPHDCRGYVCWNQPDETVYRYAVFLQTGVAKLREREEAEK</sequence>
<evidence type="ECO:0008006" key="3">
    <source>
        <dbReference type="Google" id="ProtNLM"/>
    </source>
</evidence>
<dbReference type="PANTHER" id="PTHR35866">
    <property type="entry name" value="PUTATIVE-RELATED"/>
    <property type="match status" value="1"/>
</dbReference>
<reference evidence="1 2" key="1">
    <citation type="journal article" date="2018" name="Arch. Microbiol.">
        <title>New insights into the metabolic potential of the phototrophic purple bacterium Rhodopila globiformis DSM 161(T) from its draft genome sequence and evidence for a vanadium-dependent nitrogenase.</title>
        <authorList>
            <person name="Imhoff J.F."/>
            <person name="Rahn T."/>
            <person name="Kunzel S."/>
            <person name="Neulinger S.C."/>
        </authorList>
    </citation>
    <scope>NUCLEOTIDE SEQUENCE [LARGE SCALE GENOMIC DNA]</scope>
    <source>
        <strain evidence="1 2">DSM 161</strain>
    </source>
</reference>
<dbReference type="OrthoDB" id="259086at2"/>
<gene>
    <name evidence="1" type="ORF">CCS01_09530</name>
</gene>
<accession>A0A2S6NJB4</accession>
<dbReference type="EMBL" id="NHRY01000087">
    <property type="protein sequence ID" value="PPQ34817.1"/>
    <property type="molecule type" value="Genomic_DNA"/>
</dbReference>
<protein>
    <recommendedName>
        <fullName evidence="3">Zinc/iron-chelating domain-containing protein</fullName>
    </recommendedName>
</protein>
<comment type="caution">
    <text evidence="1">The sequence shown here is derived from an EMBL/GenBank/DDBJ whole genome shotgun (WGS) entry which is preliminary data.</text>
</comment>
<proteinExistence type="predicted"/>
<evidence type="ECO:0000313" key="2">
    <source>
        <dbReference type="Proteomes" id="UP000239724"/>
    </source>
</evidence>
<dbReference type="PANTHER" id="PTHR35866:SF1">
    <property type="entry name" value="YKGJ FAMILY CYSTEINE CLUSTER PROTEIN"/>
    <property type="match status" value="1"/>
</dbReference>
<dbReference type="Pfam" id="PF03692">
    <property type="entry name" value="CxxCxxCC"/>
    <property type="match status" value="1"/>
</dbReference>
<dbReference type="AlphaFoldDB" id="A0A2S6NJB4"/>
<name>A0A2S6NJB4_RHOGL</name>
<organism evidence="1 2">
    <name type="scientific">Rhodopila globiformis</name>
    <name type="common">Rhodopseudomonas globiformis</name>
    <dbReference type="NCBI Taxonomy" id="1071"/>
    <lineage>
        <taxon>Bacteria</taxon>
        <taxon>Pseudomonadati</taxon>
        <taxon>Pseudomonadota</taxon>
        <taxon>Alphaproteobacteria</taxon>
        <taxon>Acetobacterales</taxon>
        <taxon>Acetobacteraceae</taxon>
        <taxon>Rhodopila</taxon>
    </lineage>
</organism>